<evidence type="ECO:0000313" key="1">
    <source>
        <dbReference type="EMBL" id="MBB4232338.1"/>
    </source>
</evidence>
<gene>
    <name evidence="1" type="ORF">GGD56_006234</name>
</gene>
<evidence type="ECO:0000313" key="2">
    <source>
        <dbReference type="Proteomes" id="UP000551353"/>
    </source>
</evidence>
<comment type="caution">
    <text evidence="1">The sequence shown here is derived from an EMBL/GenBank/DDBJ whole genome shotgun (WGS) entry which is preliminary data.</text>
</comment>
<keyword evidence="2" id="KW-1185">Reference proteome</keyword>
<dbReference type="Proteomes" id="UP000551353">
    <property type="component" value="Unassembled WGS sequence"/>
</dbReference>
<accession>A0ABR6IXS6</accession>
<proteinExistence type="predicted"/>
<name>A0ABR6IXS6_9HYPH</name>
<sequence length="32" mass="3597">MSSYDDIQTATVIRYPYSGVERPARIGRLPLA</sequence>
<dbReference type="EMBL" id="JACIFX010000012">
    <property type="protein sequence ID" value="MBB4232338.1"/>
    <property type="molecule type" value="Genomic_DNA"/>
</dbReference>
<organism evidence="1 2">
    <name type="scientific">Rhizobium mongolense</name>
    <dbReference type="NCBI Taxonomy" id="57676"/>
    <lineage>
        <taxon>Bacteria</taxon>
        <taxon>Pseudomonadati</taxon>
        <taxon>Pseudomonadota</taxon>
        <taxon>Alphaproteobacteria</taxon>
        <taxon>Hyphomicrobiales</taxon>
        <taxon>Rhizobiaceae</taxon>
        <taxon>Rhizobium/Agrobacterium group</taxon>
        <taxon>Rhizobium</taxon>
    </lineage>
</organism>
<protein>
    <submittedName>
        <fullName evidence="1">Uncharacterized protein</fullName>
    </submittedName>
</protein>
<reference evidence="1 2" key="1">
    <citation type="submission" date="2020-08" db="EMBL/GenBank/DDBJ databases">
        <title>Genomic Encyclopedia of Type Strains, Phase IV (KMG-V): Genome sequencing to study the core and pangenomes of soil and plant-associated prokaryotes.</title>
        <authorList>
            <person name="Whitman W."/>
        </authorList>
    </citation>
    <scope>NUCLEOTIDE SEQUENCE [LARGE SCALE GENOMIC DNA]</scope>
    <source>
        <strain evidence="1 2">SEMIA 4087</strain>
    </source>
</reference>